<dbReference type="SMART" id="SM00409">
    <property type="entry name" value="IG"/>
    <property type="match status" value="2"/>
</dbReference>
<dbReference type="KEGG" id="egl:EGR_00383"/>
<dbReference type="EMBL" id="APAU02000001">
    <property type="protein sequence ID" value="EUB65114.1"/>
    <property type="molecule type" value="Genomic_DNA"/>
</dbReference>
<dbReference type="InterPro" id="IPR007110">
    <property type="entry name" value="Ig-like_dom"/>
</dbReference>
<evidence type="ECO:0000259" key="9">
    <source>
        <dbReference type="PROSITE" id="PS50835"/>
    </source>
</evidence>
<comment type="subcellular location">
    <subcellularLocation>
        <location evidence="1">Membrane</location>
        <topology evidence="1">Single-pass type I membrane protein</topology>
    </subcellularLocation>
</comment>
<sequence length="494" mass="54988">MPRASSLLLACFFLWAPVYDAYGPRITVLDMDGNEKYVPDIAIPIAASVSFICRAHGVKKSDFFWKKASFSSQNYSEVQQSKLVVIDRKDGESKITFTETSFDKAGIYQCETSIHSARVNLHVYGIVDSGGTDIKSIPVTKDFYQISITHNVPDLSHHPTAFCKFQVGQNGVNYATVRWYGEGLKHYRDMFRVTESKNAVTATSIHQELFGPYECSFNILPGSSVKQKVYFRITPVLVVRPTAETVYEGDAYNLTCEIIAYPRAQAGDITWRRNSQPLWVEDPSTGRLAASPTYDPEGRVHLLSAQSHHDTLAFSVLAAADRAVYVCSVRTSVGNNSYGVFVRVKSSKSTFWPLLGIGVELLVLTAFILVYERNRRIKKSKTEPPSLNDGQTSSASKSSSRESGIIDVTENGESDQTKERRALLDPAKLNASVARCYAFKPTAKQGALQLQWRGFSPSSFVVRATKKIAMFRYFHDADAFNSLALHYGDKACYA</sequence>
<dbReference type="PROSITE" id="PS50835">
    <property type="entry name" value="IG_LIKE"/>
    <property type="match status" value="2"/>
</dbReference>
<dbReference type="InterPro" id="IPR013783">
    <property type="entry name" value="Ig-like_fold"/>
</dbReference>
<keyword evidence="2 7" id="KW-0472">Membrane</keyword>
<dbReference type="AlphaFoldDB" id="W6VE60"/>
<evidence type="ECO:0000256" key="7">
    <source>
        <dbReference type="SAM" id="Phobius"/>
    </source>
</evidence>
<feature type="region of interest" description="Disordered" evidence="6">
    <location>
        <begin position="380"/>
        <end position="419"/>
    </location>
</feature>
<keyword evidence="11" id="KW-1185">Reference proteome</keyword>
<evidence type="ECO:0000256" key="1">
    <source>
        <dbReference type="ARBA" id="ARBA00004479"/>
    </source>
</evidence>
<feature type="compositionally biased region" description="Polar residues" evidence="6">
    <location>
        <begin position="383"/>
        <end position="392"/>
    </location>
</feature>
<feature type="transmembrane region" description="Helical" evidence="7">
    <location>
        <begin position="351"/>
        <end position="371"/>
    </location>
</feature>
<keyword evidence="8" id="KW-0732">Signal</keyword>
<evidence type="ECO:0000313" key="11">
    <source>
        <dbReference type="Proteomes" id="UP000019149"/>
    </source>
</evidence>
<dbReference type="OMA" id="TITGHKW"/>
<keyword evidence="7" id="KW-1133">Transmembrane helix</keyword>
<evidence type="ECO:0000256" key="3">
    <source>
        <dbReference type="ARBA" id="ARBA00023157"/>
    </source>
</evidence>
<dbReference type="Gene3D" id="2.60.40.10">
    <property type="entry name" value="Immunoglobulins"/>
    <property type="match status" value="2"/>
</dbReference>
<dbReference type="GeneID" id="36336098"/>
<feature type="compositionally biased region" description="Low complexity" evidence="6">
    <location>
        <begin position="393"/>
        <end position="403"/>
    </location>
</feature>
<feature type="signal peptide" evidence="8">
    <location>
        <begin position="1"/>
        <end position="21"/>
    </location>
</feature>
<dbReference type="CTD" id="36336098"/>
<dbReference type="InterPro" id="IPR003598">
    <property type="entry name" value="Ig_sub2"/>
</dbReference>
<gene>
    <name evidence="10" type="ORF">EGR_00383</name>
</gene>
<evidence type="ECO:0000256" key="5">
    <source>
        <dbReference type="ARBA" id="ARBA00023319"/>
    </source>
</evidence>
<reference evidence="10 11" key="1">
    <citation type="journal article" date="2013" name="Nat. Genet.">
        <title>The genome of the hydatid tapeworm Echinococcus granulosus.</title>
        <authorList>
            <person name="Zheng H."/>
            <person name="Zhang W."/>
            <person name="Zhang L."/>
            <person name="Zhang Z."/>
            <person name="Li J."/>
            <person name="Lu G."/>
            <person name="Zhu Y."/>
            <person name="Wang Y."/>
            <person name="Huang Y."/>
            <person name="Liu J."/>
            <person name="Kang H."/>
            <person name="Chen J."/>
            <person name="Wang L."/>
            <person name="Chen A."/>
            <person name="Yu S."/>
            <person name="Gao Z."/>
            <person name="Jin L."/>
            <person name="Gu W."/>
            <person name="Wang Z."/>
            <person name="Zhao L."/>
            <person name="Shi B."/>
            <person name="Wen H."/>
            <person name="Lin R."/>
            <person name="Jones M.K."/>
            <person name="Brejova B."/>
            <person name="Vinar T."/>
            <person name="Zhao G."/>
            <person name="McManus D.P."/>
            <person name="Chen Z."/>
            <person name="Zhou Y."/>
            <person name="Wang S."/>
        </authorList>
    </citation>
    <scope>NUCLEOTIDE SEQUENCE [LARGE SCALE GENOMIC DNA]</scope>
</reference>
<dbReference type="InterPro" id="IPR036179">
    <property type="entry name" value="Ig-like_dom_sf"/>
</dbReference>
<keyword evidence="7" id="KW-0812">Transmembrane</keyword>
<name>W6VE60_ECHGR</name>
<dbReference type="STRING" id="6210.W6VE60"/>
<comment type="caution">
    <text evidence="10">The sequence shown here is derived from an EMBL/GenBank/DDBJ whole genome shotgun (WGS) entry which is preliminary data.</text>
</comment>
<evidence type="ECO:0000256" key="6">
    <source>
        <dbReference type="SAM" id="MobiDB-lite"/>
    </source>
</evidence>
<dbReference type="SUPFAM" id="SSF48726">
    <property type="entry name" value="Immunoglobulin"/>
    <property type="match status" value="2"/>
</dbReference>
<dbReference type="GO" id="GO:0050839">
    <property type="term" value="F:cell adhesion molecule binding"/>
    <property type="evidence" value="ECO:0007669"/>
    <property type="project" value="TreeGrafter"/>
</dbReference>
<dbReference type="GO" id="GO:0005886">
    <property type="term" value="C:plasma membrane"/>
    <property type="evidence" value="ECO:0007669"/>
    <property type="project" value="TreeGrafter"/>
</dbReference>
<feature type="domain" description="Ig-like" evidence="9">
    <location>
        <begin position="235"/>
        <end position="343"/>
    </location>
</feature>
<keyword evidence="5" id="KW-0393">Immunoglobulin domain</keyword>
<evidence type="ECO:0000256" key="4">
    <source>
        <dbReference type="ARBA" id="ARBA00023180"/>
    </source>
</evidence>
<dbReference type="PANTHER" id="PTHR11640:SF31">
    <property type="entry name" value="IRREGULAR CHIASM C-ROUGHEST PROTEIN-RELATED"/>
    <property type="match status" value="1"/>
</dbReference>
<proteinExistence type="predicted"/>
<dbReference type="Proteomes" id="UP000019149">
    <property type="component" value="Unassembled WGS sequence"/>
</dbReference>
<feature type="chain" id="PRO_5004885950" evidence="8">
    <location>
        <begin position="22"/>
        <end position="494"/>
    </location>
</feature>
<dbReference type="RefSeq" id="XP_024356310.1">
    <property type="nucleotide sequence ID" value="XM_024489632.1"/>
</dbReference>
<evidence type="ECO:0000313" key="10">
    <source>
        <dbReference type="EMBL" id="EUB65114.1"/>
    </source>
</evidence>
<dbReference type="GO" id="GO:0098609">
    <property type="term" value="P:cell-cell adhesion"/>
    <property type="evidence" value="ECO:0007669"/>
    <property type="project" value="TreeGrafter"/>
</dbReference>
<dbReference type="OrthoDB" id="5970915at2759"/>
<dbReference type="GO" id="GO:0005911">
    <property type="term" value="C:cell-cell junction"/>
    <property type="evidence" value="ECO:0007669"/>
    <property type="project" value="TreeGrafter"/>
</dbReference>
<dbReference type="PANTHER" id="PTHR11640">
    <property type="entry name" value="NEPHRIN"/>
    <property type="match status" value="1"/>
</dbReference>
<organism evidence="10 11">
    <name type="scientific">Echinococcus granulosus</name>
    <name type="common">Hydatid tapeworm</name>
    <dbReference type="NCBI Taxonomy" id="6210"/>
    <lineage>
        <taxon>Eukaryota</taxon>
        <taxon>Metazoa</taxon>
        <taxon>Spiralia</taxon>
        <taxon>Lophotrochozoa</taxon>
        <taxon>Platyhelminthes</taxon>
        <taxon>Cestoda</taxon>
        <taxon>Eucestoda</taxon>
        <taxon>Cyclophyllidea</taxon>
        <taxon>Taeniidae</taxon>
        <taxon>Echinococcus</taxon>
        <taxon>Echinococcus granulosus group</taxon>
    </lineage>
</organism>
<evidence type="ECO:0000256" key="8">
    <source>
        <dbReference type="SAM" id="SignalP"/>
    </source>
</evidence>
<dbReference type="InterPro" id="IPR051275">
    <property type="entry name" value="Cell_adhesion_signaling"/>
</dbReference>
<feature type="domain" description="Ig-like" evidence="9">
    <location>
        <begin position="24"/>
        <end position="120"/>
    </location>
</feature>
<accession>W6VE60</accession>
<evidence type="ECO:0000256" key="2">
    <source>
        <dbReference type="ARBA" id="ARBA00023136"/>
    </source>
</evidence>
<keyword evidence="4" id="KW-0325">Glycoprotein</keyword>
<dbReference type="SMART" id="SM00408">
    <property type="entry name" value="IGc2"/>
    <property type="match status" value="2"/>
</dbReference>
<protein>
    <submittedName>
        <fullName evidence="10">Basigin</fullName>
    </submittedName>
</protein>
<keyword evidence="3" id="KW-1015">Disulfide bond</keyword>
<dbReference type="InterPro" id="IPR003599">
    <property type="entry name" value="Ig_sub"/>
</dbReference>